<feature type="domain" description="VOC" evidence="1">
    <location>
        <begin position="4"/>
        <end position="120"/>
    </location>
</feature>
<evidence type="ECO:0000313" key="2">
    <source>
        <dbReference type="EMBL" id="AZG76472.1"/>
    </source>
</evidence>
<dbReference type="InterPro" id="IPR004360">
    <property type="entry name" value="Glyas_Fos-R_dOase_dom"/>
</dbReference>
<organism evidence="2 3">
    <name type="scientific">Methylocystis rosea</name>
    <dbReference type="NCBI Taxonomy" id="173366"/>
    <lineage>
        <taxon>Bacteria</taxon>
        <taxon>Pseudomonadati</taxon>
        <taxon>Pseudomonadota</taxon>
        <taxon>Alphaproteobacteria</taxon>
        <taxon>Hyphomicrobiales</taxon>
        <taxon>Methylocystaceae</taxon>
        <taxon>Methylocystis</taxon>
    </lineage>
</organism>
<sequence length="122" mass="13629">MAIILNHTIVPARDNEAAARWFARIFGLRYEGAKGHFAPVKVNSELTLLFDKDEGFGASHYAFHVGDNEFDEIFRRVKDEGVAFGSAPGRFTDGQLNDWNGGRGVYFKSPDGHVLELMTQPQ</sequence>
<dbReference type="Proteomes" id="UP000273982">
    <property type="component" value="Chromosome"/>
</dbReference>
<reference evidence="2 3" key="1">
    <citation type="submission" date="2018-11" db="EMBL/GenBank/DDBJ databases">
        <title>Genome squencing of methanotrophic bacteria isolated from alkaline groundwater in Korea.</title>
        <authorList>
            <person name="Nguyen L.N."/>
        </authorList>
    </citation>
    <scope>NUCLEOTIDE SEQUENCE [LARGE SCALE GENOMIC DNA]</scope>
    <source>
        <strain evidence="2 3">GW6</strain>
    </source>
</reference>
<dbReference type="Gene3D" id="3.10.180.10">
    <property type="entry name" value="2,3-Dihydroxybiphenyl 1,2-Dioxygenase, domain 1"/>
    <property type="match status" value="1"/>
</dbReference>
<accession>A0A3G8M5N0</accession>
<protein>
    <submittedName>
        <fullName evidence="2">VOC family protein</fullName>
    </submittedName>
</protein>
<proteinExistence type="predicted"/>
<dbReference type="AlphaFoldDB" id="A0A3G8M5N0"/>
<evidence type="ECO:0000313" key="3">
    <source>
        <dbReference type="Proteomes" id="UP000273982"/>
    </source>
</evidence>
<dbReference type="KEGG" id="mros:EHO51_06850"/>
<dbReference type="SUPFAM" id="SSF54593">
    <property type="entry name" value="Glyoxalase/Bleomycin resistance protein/Dihydroxybiphenyl dioxygenase"/>
    <property type="match status" value="1"/>
</dbReference>
<dbReference type="InterPro" id="IPR037523">
    <property type="entry name" value="VOC_core"/>
</dbReference>
<dbReference type="InterPro" id="IPR029068">
    <property type="entry name" value="Glyas_Bleomycin-R_OHBP_Dase"/>
</dbReference>
<name>A0A3G8M5N0_9HYPH</name>
<dbReference type="Pfam" id="PF00903">
    <property type="entry name" value="Glyoxalase"/>
    <property type="match status" value="1"/>
</dbReference>
<dbReference type="EMBL" id="CP034086">
    <property type="protein sequence ID" value="AZG76472.1"/>
    <property type="molecule type" value="Genomic_DNA"/>
</dbReference>
<gene>
    <name evidence="2" type="ORF">EHO51_06850</name>
</gene>
<dbReference type="PROSITE" id="PS51819">
    <property type="entry name" value="VOC"/>
    <property type="match status" value="1"/>
</dbReference>
<evidence type="ECO:0000259" key="1">
    <source>
        <dbReference type="PROSITE" id="PS51819"/>
    </source>
</evidence>
<dbReference type="CDD" id="cd08351">
    <property type="entry name" value="ChaP_like"/>
    <property type="match status" value="1"/>
</dbReference>
<dbReference type="RefSeq" id="WP_124738272.1">
    <property type="nucleotide sequence ID" value="NZ_CP034086.1"/>
</dbReference>